<sequence length="330" mass="38893">MKQYSIFFILIIILLSIFICKTYFYSPPNDPNIIEALSINEKLSKLIIENYFSDNANLKKTSEEKIKTTVLKDIGYENWIDYIDYIKLNVYPIDIIGDNKEDLLVSLNISKDNGVIAIYKPYGENYIYQNKIENLTYIEKLSAIKFDKNKNFIFVEEILDETIGAFFYDHFIIVFTNINNSYKEVFRQSINYESYFFEKWSNPDIDNPKWFKLTEEAILDYAVNQNNQLTINISKTIAKYIAKDKDGSIPEIFDLVEKKNFEERYLWSNKYNYFILKEGKIISNNEKVGIISDSSKTPDSLLFPGERYYKIIDKNGKIKYIKSKEISILN</sequence>
<protein>
    <submittedName>
        <fullName evidence="2">Uncharacterized protein</fullName>
    </submittedName>
</protein>
<proteinExistence type="predicted"/>
<evidence type="ECO:0000256" key="1">
    <source>
        <dbReference type="SAM" id="Phobius"/>
    </source>
</evidence>
<evidence type="ECO:0000313" key="2">
    <source>
        <dbReference type="EMBL" id="RKD32578.1"/>
    </source>
</evidence>
<keyword evidence="1" id="KW-1133">Transmembrane helix</keyword>
<dbReference type="OrthoDB" id="1950369at2"/>
<keyword evidence="1" id="KW-0472">Membrane</keyword>
<reference evidence="2 3" key="1">
    <citation type="submission" date="2016-08" db="EMBL/GenBank/DDBJ databases">
        <title>Novel Firmicutes and Novel Genomes.</title>
        <authorList>
            <person name="Poppleton D.I."/>
            <person name="Gribaldo S."/>
        </authorList>
    </citation>
    <scope>NUCLEOTIDE SEQUENCE [LARGE SCALE GENOMIC DNA]</scope>
    <source>
        <strain evidence="2 3">CTT3</strain>
    </source>
</reference>
<dbReference type="RefSeq" id="WP_120168445.1">
    <property type="nucleotide sequence ID" value="NZ_MCIB01000010.1"/>
</dbReference>
<keyword evidence="1" id="KW-0812">Transmembrane</keyword>
<dbReference type="Proteomes" id="UP000284177">
    <property type="component" value="Unassembled WGS sequence"/>
</dbReference>
<dbReference type="AlphaFoldDB" id="A0A419T5A1"/>
<organism evidence="2 3">
    <name type="scientific">Thermohalobacter berrensis</name>
    <dbReference type="NCBI Taxonomy" id="99594"/>
    <lineage>
        <taxon>Bacteria</taxon>
        <taxon>Bacillati</taxon>
        <taxon>Bacillota</taxon>
        <taxon>Tissierellia</taxon>
        <taxon>Tissierellales</taxon>
        <taxon>Thermohalobacteraceae</taxon>
        <taxon>Thermohalobacter</taxon>
    </lineage>
</organism>
<keyword evidence="3" id="KW-1185">Reference proteome</keyword>
<evidence type="ECO:0000313" key="3">
    <source>
        <dbReference type="Proteomes" id="UP000284177"/>
    </source>
</evidence>
<gene>
    <name evidence="2" type="ORF">BET03_10915</name>
</gene>
<feature type="transmembrane region" description="Helical" evidence="1">
    <location>
        <begin position="7"/>
        <end position="25"/>
    </location>
</feature>
<dbReference type="EMBL" id="MCIB01000010">
    <property type="protein sequence ID" value="RKD32578.1"/>
    <property type="molecule type" value="Genomic_DNA"/>
</dbReference>
<name>A0A419T5A1_9FIRM</name>
<accession>A0A419T5A1</accession>
<comment type="caution">
    <text evidence="2">The sequence shown here is derived from an EMBL/GenBank/DDBJ whole genome shotgun (WGS) entry which is preliminary data.</text>
</comment>